<name>A0A7C4U880_UNCW3</name>
<feature type="transmembrane region" description="Helical" evidence="6">
    <location>
        <begin position="280"/>
        <end position="300"/>
    </location>
</feature>
<proteinExistence type="predicted"/>
<feature type="transmembrane region" description="Helical" evidence="6">
    <location>
        <begin position="306"/>
        <end position="324"/>
    </location>
</feature>
<evidence type="ECO:0000256" key="5">
    <source>
        <dbReference type="ARBA" id="ARBA00023136"/>
    </source>
</evidence>
<organism evidence="7">
    <name type="scientific">candidate division WOR-3 bacterium</name>
    <dbReference type="NCBI Taxonomy" id="2052148"/>
    <lineage>
        <taxon>Bacteria</taxon>
        <taxon>Bacteria division WOR-3</taxon>
    </lineage>
</organism>
<dbReference type="PANTHER" id="PTHR37693:SF1">
    <property type="entry name" value="INTEGRAL MEMBRANE PROTEIN"/>
    <property type="match status" value="1"/>
</dbReference>
<dbReference type="NCBIfam" id="TIGR00374">
    <property type="entry name" value="flippase-like domain"/>
    <property type="match status" value="1"/>
</dbReference>
<evidence type="ECO:0000256" key="2">
    <source>
        <dbReference type="ARBA" id="ARBA00022475"/>
    </source>
</evidence>
<feature type="transmembrane region" description="Helical" evidence="6">
    <location>
        <begin position="150"/>
        <end position="174"/>
    </location>
</feature>
<keyword evidence="5 6" id="KW-0472">Membrane</keyword>
<feature type="transmembrane region" description="Helical" evidence="6">
    <location>
        <begin position="117"/>
        <end position="138"/>
    </location>
</feature>
<feature type="transmembrane region" description="Helical" evidence="6">
    <location>
        <begin position="6"/>
        <end position="25"/>
    </location>
</feature>
<evidence type="ECO:0000313" key="7">
    <source>
        <dbReference type="EMBL" id="HGW92533.1"/>
    </source>
</evidence>
<protein>
    <submittedName>
        <fullName evidence="7">Flippase-like domain-containing protein</fullName>
    </submittedName>
</protein>
<keyword evidence="2" id="KW-1003">Cell membrane</keyword>
<reference evidence="7" key="1">
    <citation type="journal article" date="2020" name="mSystems">
        <title>Genome- and Community-Level Interaction Insights into Carbon Utilization and Element Cycling Functions of Hydrothermarchaeota in Hydrothermal Sediment.</title>
        <authorList>
            <person name="Zhou Z."/>
            <person name="Liu Y."/>
            <person name="Xu W."/>
            <person name="Pan J."/>
            <person name="Luo Z.H."/>
            <person name="Li M."/>
        </authorList>
    </citation>
    <scope>NUCLEOTIDE SEQUENCE [LARGE SCALE GENOMIC DNA]</scope>
    <source>
        <strain evidence="7">SpSt-780</strain>
    </source>
</reference>
<feature type="transmembrane region" description="Helical" evidence="6">
    <location>
        <begin position="37"/>
        <end position="55"/>
    </location>
</feature>
<comment type="caution">
    <text evidence="7">The sequence shown here is derived from an EMBL/GenBank/DDBJ whole genome shotgun (WGS) entry which is preliminary data.</text>
</comment>
<feature type="transmembrane region" description="Helical" evidence="6">
    <location>
        <begin position="250"/>
        <end position="268"/>
    </location>
</feature>
<dbReference type="InterPro" id="IPR022791">
    <property type="entry name" value="L-PG_synthase/AglD"/>
</dbReference>
<dbReference type="GO" id="GO:0005886">
    <property type="term" value="C:plasma membrane"/>
    <property type="evidence" value="ECO:0007669"/>
    <property type="project" value="UniProtKB-SubCell"/>
</dbReference>
<dbReference type="Pfam" id="PF03706">
    <property type="entry name" value="LPG_synthase_TM"/>
    <property type="match status" value="1"/>
</dbReference>
<gene>
    <name evidence="7" type="ORF">ENV67_08370</name>
</gene>
<accession>A0A7C4U880</accession>
<sequence>MNLKKGIRLFFVLLVITITLLLAITTSRETFSALKSFQIKFLLLSFLLWFIYVLFDALRVHTIIHGVTGKFLPLSISFDINLMGSFLAAITPFQTGGFPIQIYLLHKNGVSVGKGTLIIFLRGVFFGLFFLTTLPFILPLFKLSNEFFTLFLYSLIVYSVVIILFIIFIIKPVWLKLALFKFAKIVKIRKIKEGILRLSDEFYDMREKFIIFARRKIFHTLIAYVFTDIAFLSCYSVAPLILKGLGINANFAHTFILQLFIVLITFFFPTPGSTGAAEGGFALLFATIAPKYILGIYSILWRFFTFYLSAIIGGILTLKVFHIGEKEIEGKINSQS</sequence>
<evidence type="ECO:0000256" key="6">
    <source>
        <dbReference type="SAM" id="Phobius"/>
    </source>
</evidence>
<evidence type="ECO:0000256" key="3">
    <source>
        <dbReference type="ARBA" id="ARBA00022692"/>
    </source>
</evidence>
<evidence type="ECO:0000256" key="4">
    <source>
        <dbReference type="ARBA" id="ARBA00022989"/>
    </source>
</evidence>
<feature type="transmembrane region" description="Helical" evidence="6">
    <location>
        <begin position="217"/>
        <end position="238"/>
    </location>
</feature>
<keyword evidence="4 6" id="KW-1133">Transmembrane helix</keyword>
<dbReference type="AlphaFoldDB" id="A0A7C4U880"/>
<evidence type="ECO:0000256" key="1">
    <source>
        <dbReference type="ARBA" id="ARBA00004651"/>
    </source>
</evidence>
<feature type="transmembrane region" description="Helical" evidence="6">
    <location>
        <begin position="82"/>
        <end position="105"/>
    </location>
</feature>
<keyword evidence="3 6" id="KW-0812">Transmembrane</keyword>
<comment type="subcellular location">
    <subcellularLocation>
        <location evidence="1">Cell membrane</location>
        <topology evidence="1">Multi-pass membrane protein</topology>
    </subcellularLocation>
</comment>
<dbReference type="PANTHER" id="PTHR37693">
    <property type="entry name" value="PHOSPHATIDYLGLYCEROL LYSYLTRANSFERASE"/>
    <property type="match status" value="1"/>
</dbReference>
<dbReference type="EMBL" id="DTHG01000100">
    <property type="protein sequence ID" value="HGW92533.1"/>
    <property type="molecule type" value="Genomic_DNA"/>
</dbReference>